<keyword evidence="2" id="KW-0238">DNA-binding</keyword>
<sequence>MGEEAAMAAGNITAGKTIPMARFSAQARLRALQADILELILERDLVAGDPLPTESELTAALGVGRNTLRESLKALQAVGVIEIRHGFGMFVAPSNFEALTDGLTFRARLSLRHHGEEAMQLVDVRQALESGLVGAAMDKITPEQLAAVEESVERMEASAAAGEPFIEADAEFHRRLFEPLNNELLISLMDVFWKVYRRIHLEVGSLYAVDLHETAALHREIYEAVASADKVLAAERLNSHFDGIRSIIAQTTA</sequence>
<dbReference type="InterPro" id="IPR011711">
    <property type="entry name" value="GntR_C"/>
</dbReference>
<protein>
    <submittedName>
        <fullName evidence="5">FadR/GntR family transcriptional regulator</fullName>
    </submittedName>
</protein>
<dbReference type="Pfam" id="PF00392">
    <property type="entry name" value="GntR"/>
    <property type="match status" value="1"/>
</dbReference>
<keyword evidence="1" id="KW-0805">Transcription regulation</keyword>
<organism evidence="5 6">
    <name type="scientific">Arthrobacter humicola</name>
    <dbReference type="NCBI Taxonomy" id="409291"/>
    <lineage>
        <taxon>Bacteria</taxon>
        <taxon>Bacillati</taxon>
        <taxon>Actinomycetota</taxon>
        <taxon>Actinomycetes</taxon>
        <taxon>Micrococcales</taxon>
        <taxon>Micrococcaceae</taxon>
        <taxon>Arthrobacter</taxon>
    </lineage>
</organism>
<dbReference type="SMART" id="SM00345">
    <property type="entry name" value="HTH_GNTR"/>
    <property type="match status" value="1"/>
</dbReference>
<dbReference type="PROSITE" id="PS50949">
    <property type="entry name" value="HTH_GNTR"/>
    <property type="match status" value="1"/>
</dbReference>
<dbReference type="PANTHER" id="PTHR43537">
    <property type="entry name" value="TRANSCRIPTIONAL REGULATOR, GNTR FAMILY"/>
    <property type="match status" value="1"/>
</dbReference>
<dbReference type="CDD" id="cd07377">
    <property type="entry name" value="WHTH_GntR"/>
    <property type="match status" value="1"/>
</dbReference>
<comment type="caution">
    <text evidence="5">The sequence shown here is derived from an EMBL/GenBank/DDBJ whole genome shotgun (WGS) entry which is preliminary data.</text>
</comment>
<dbReference type="Pfam" id="PF07729">
    <property type="entry name" value="FCD"/>
    <property type="match status" value="1"/>
</dbReference>
<name>A0ABP5KBT3_9MICC</name>
<dbReference type="Gene3D" id="1.20.120.530">
    <property type="entry name" value="GntR ligand-binding domain-like"/>
    <property type="match status" value="1"/>
</dbReference>
<dbReference type="PRINTS" id="PR00035">
    <property type="entry name" value="HTHGNTR"/>
</dbReference>
<dbReference type="PANTHER" id="PTHR43537:SF5">
    <property type="entry name" value="UXU OPERON TRANSCRIPTIONAL REGULATOR"/>
    <property type="match status" value="1"/>
</dbReference>
<dbReference type="SMART" id="SM00895">
    <property type="entry name" value="FCD"/>
    <property type="match status" value="1"/>
</dbReference>
<dbReference type="SUPFAM" id="SSF48008">
    <property type="entry name" value="GntR ligand-binding domain-like"/>
    <property type="match status" value="1"/>
</dbReference>
<evidence type="ECO:0000256" key="1">
    <source>
        <dbReference type="ARBA" id="ARBA00023015"/>
    </source>
</evidence>
<proteinExistence type="predicted"/>
<evidence type="ECO:0000256" key="2">
    <source>
        <dbReference type="ARBA" id="ARBA00023125"/>
    </source>
</evidence>
<keyword evidence="6" id="KW-1185">Reference proteome</keyword>
<dbReference type="InterPro" id="IPR000524">
    <property type="entry name" value="Tscrpt_reg_HTH_GntR"/>
</dbReference>
<evidence type="ECO:0000259" key="4">
    <source>
        <dbReference type="PROSITE" id="PS50949"/>
    </source>
</evidence>
<feature type="domain" description="HTH gntR-type" evidence="4">
    <location>
        <begin position="26"/>
        <end position="94"/>
    </location>
</feature>
<dbReference type="SUPFAM" id="SSF46785">
    <property type="entry name" value="Winged helix' DNA-binding domain"/>
    <property type="match status" value="1"/>
</dbReference>
<evidence type="ECO:0000313" key="6">
    <source>
        <dbReference type="Proteomes" id="UP001500102"/>
    </source>
</evidence>
<dbReference type="InterPro" id="IPR036390">
    <property type="entry name" value="WH_DNA-bd_sf"/>
</dbReference>
<dbReference type="InterPro" id="IPR036388">
    <property type="entry name" value="WH-like_DNA-bd_sf"/>
</dbReference>
<dbReference type="Gene3D" id="1.10.10.10">
    <property type="entry name" value="Winged helix-like DNA-binding domain superfamily/Winged helix DNA-binding domain"/>
    <property type="match status" value="1"/>
</dbReference>
<dbReference type="EMBL" id="BAAAQB010000012">
    <property type="protein sequence ID" value="GAA2130190.1"/>
    <property type="molecule type" value="Genomic_DNA"/>
</dbReference>
<gene>
    <name evidence="5" type="ORF">GCM10009825_11000</name>
</gene>
<dbReference type="InterPro" id="IPR008920">
    <property type="entry name" value="TF_FadR/GntR_C"/>
</dbReference>
<evidence type="ECO:0000313" key="5">
    <source>
        <dbReference type="EMBL" id="GAA2130190.1"/>
    </source>
</evidence>
<evidence type="ECO:0000256" key="3">
    <source>
        <dbReference type="ARBA" id="ARBA00023163"/>
    </source>
</evidence>
<accession>A0ABP5KBT3</accession>
<reference evidence="6" key="1">
    <citation type="journal article" date="2019" name="Int. J. Syst. Evol. Microbiol.">
        <title>The Global Catalogue of Microorganisms (GCM) 10K type strain sequencing project: providing services to taxonomists for standard genome sequencing and annotation.</title>
        <authorList>
            <consortium name="The Broad Institute Genomics Platform"/>
            <consortium name="The Broad Institute Genome Sequencing Center for Infectious Disease"/>
            <person name="Wu L."/>
            <person name="Ma J."/>
        </authorList>
    </citation>
    <scope>NUCLEOTIDE SEQUENCE [LARGE SCALE GENOMIC DNA]</scope>
    <source>
        <strain evidence="6">JCM 15921</strain>
    </source>
</reference>
<keyword evidence="3" id="KW-0804">Transcription</keyword>
<dbReference type="Proteomes" id="UP001500102">
    <property type="component" value="Unassembled WGS sequence"/>
</dbReference>